<organism evidence="1 2">
    <name type="scientific">Tagetes erecta</name>
    <name type="common">African marigold</name>
    <dbReference type="NCBI Taxonomy" id="13708"/>
    <lineage>
        <taxon>Eukaryota</taxon>
        <taxon>Viridiplantae</taxon>
        <taxon>Streptophyta</taxon>
        <taxon>Embryophyta</taxon>
        <taxon>Tracheophyta</taxon>
        <taxon>Spermatophyta</taxon>
        <taxon>Magnoliopsida</taxon>
        <taxon>eudicotyledons</taxon>
        <taxon>Gunneridae</taxon>
        <taxon>Pentapetalae</taxon>
        <taxon>asterids</taxon>
        <taxon>campanulids</taxon>
        <taxon>Asterales</taxon>
        <taxon>Asteraceae</taxon>
        <taxon>Asteroideae</taxon>
        <taxon>Heliantheae alliance</taxon>
        <taxon>Tageteae</taxon>
        <taxon>Tagetes</taxon>
    </lineage>
</organism>
<name>A0AAD8L0D0_TARER</name>
<dbReference type="AlphaFoldDB" id="A0AAD8L0D0"/>
<protein>
    <submittedName>
        <fullName evidence="1">Uncharacterized protein</fullName>
    </submittedName>
</protein>
<keyword evidence="2" id="KW-1185">Reference proteome</keyword>
<sequence>MATASAVGAPNDNASTVYWIVFIVGRSSEQRRIYGEKVISGLGFLVDEHVNGGGFSWWIVVESGGGGGGDGGKEYDGGDGGE</sequence>
<gene>
    <name evidence="1" type="ORF">QVD17_11841</name>
</gene>
<comment type="caution">
    <text evidence="1">The sequence shown here is derived from an EMBL/GenBank/DDBJ whole genome shotgun (WGS) entry which is preliminary data.</text>
</comment>
<evidence type="ECO:0000313" key="1">
    <source>
        <dbReference type="EMBL" id="KAK1429627.1"/>
    </source>
</evidence>
<dbReference type="Proteomes" id="UP001229421">
    <property type="component" value="Unassembled WGS sequence"/>
</dbReference>
<evidence type="ECO:0000313" key="2">
    <source>
        <dbReference type="Proteomes" id="UP001229421"/>
    </source>
</evidence>
<accession>A0AAD8L0D0</accession>
<proteinExistence type="predicted"/>
<reference evidence="1" key="1">
    <citation type="journal article" date="2023" name="bioRxiv">
        <title>Improved chromosome-level genome assembly for marigold (Tagetes erecta).</title>
        <authorList>
            <person name="Jiang F."/>
            <person name="Yuan L."/>
            <person name="Wang S."/>
            <person name="Wang H."/>
            <person name="Xu D."/>
            <person name="Wang A."/>
            <person name="Fan W."/>
        </authorList>
    </citation>
    <scope>NUCLEOTIDE SEQUENCE</scope>
    <source>
        <strain evidence="1">WSJ</strain>
        <tissue evidence="1">Leaf</tissue>
    </source>
</reference>
<dbReference type="EMBL" id="JAUHHV010000003">
    <property type="protein sequence ID" value="KAK1429627.1"/>
    <property type="molecule type" value="Genomic_DNA"/>
</dbReference>